<gene>
    <name evidence="7" type="ORF">D4A92_04585</name>
</gene>
<dbReference type="InterPro" id="IPR007452">
    <property type="entry name" value="TamB_C"/>
</dbReference>
<evidence type="ECO:0000256" key="5">
    <source>
        <dbReference type="SAM" id="Phobius"/>
    </source>
</evidence>
<feature type="transmembrane region" description="Helical" evidence="5">
    <location>
        <begin position="12"/>
        <end position="35"/>
    </location>
</feature>
<dbReference type="PANTHER" id="PTHR36985:SF1">
    <property type="entry name" value="TRANSLOCATION AND ASSEMBLY MODULE SUBUNIT TAMB"/>
    <property type="match status" value="1"/>
</dbReference>
<sequence length="1385" mass="143032">MIWLKRILTWTIRLLGGLMAALIALFVVIILVGGFSRTGSQFLADQIAKLISADNQQITLTGTGPLLSSKFSVDRITIADSQGVYATVDDLSLDWTPRDLIRKRFTADRITARQVTVDRAPLPSEEPQTDEPFSLPVEIDVASVDLPSIAIGAALAEQDLDLSALGSLTIVGETIASRLTATRLDEPGNNAVVDLLYAPNDNQLRINLDYQEPAAGLLGERLQLPGLPAFAIKVDGDGPLDDWAGEVTASLDGERTITVDVTHKLGENGMRMLTANGGGLFSGLVPPELRDVLAGETTIDVAAQLGADGSVAIERGRFSTASAEVEAAGRYDPNGQNDIRLTARATGEPVSITSQSPDFTGGVRLRSLALAVTGQAPAASLSLRADLAEFTVPQGRLSDVTLSADSDSFDLANQAGPINLQASVQETDIRDESIRPYVRGPLTLAAPLTVSAETITFEQLVFDSNGLDLQGSGQYSLADNGFSGRLAVRAEPEMLPPALSNRLNGPVDLSARVDYVAPGAVALREIVATSDIAQAEGSLSLDQDGMIATDLTGQLRDIGLFVERLEAPASFNLSASGPLDAIEASVTLVVEEGQAAGYRIDDLTLQLDGVANRQAPSANLTARGQIDGKPVDAKAQVVSADGVTRVEALDLAIGPNRLTGALDLGPGMLPSGDVAFDFPDLSLLAALAGQTVAGDLKGEVTLASREGRLAADVQASGTAIRQGALTIAEPTIDLRLSDVMALAAEGTIRAASIASGANRLDAVTVAFTRSGTDTDFDVTGRYDNAPVRLRGALNQGDAGLAVAIEELNAAPRGIALALASPTSIRLTDGQVSIAETVISAGSGRIALSGTVGERLDLAADITALPASLAAALAPEIAPEGTISGTVTVRGTTAAPVADYRLDWQNAAIAQTRGAGVPPLGITANGRFENQNLTLDSRISGAGIGLAAGGTVSLQNGPGLDIRVQGDVPLSAANGQLGAQGFVAEGNASVNLTIGGTGAQPNISGTVSTSGARIVDVRRNLAIEQIATTVNLTGTRAEIGSLTGNLATGGRVSASGFIDIANPGLPADLTINLDQAVYVDGTTVTSTADGRLTLTGQLLNGPTLGGTINLSRTSVTLQESRPASLQALDIEHRHAPPAILRQQREQAPAEGRSASAPIALDLTISSPSQTFIRGRGIDAELGGTIRLTGSAAAPVVSGAFELRRGRMQILTKRLDITRATITFGGDLVPLLDLEATTTSGNATIVILLTGLASNPQVTFTSTPSLPQDEILAQLIFGQSLSRLSPLQIAQLADAAAQLAGGQGTSLFQSLRSTLGIDDLDISTDETGGTSISAGKYLNDRTYIELEQSGAGETRATINLDIGRGLKLKGEAGGDGAGGGIFYEREY</sequence>
<name>A0ABX7ES53_9HYPH</name>
<dbReference type="EMBL" id="CP032405">
    <property type="protein sequence ID" value="QRF50771.1"/>
    <property type="molecule type" value="Genomic_DNA"/>
</dbReference>
<evidence type="ECO:0000313" key="7">
    <source>
        <dbReference type="EMBL" id="QRF50771.1"/>
    </source>
</evidence>
<protein>
    <submittedName>
        <fullName evidence="7">Translocation/assembly module TamB</fullName>
    </submittedName>
</protein>
<dbReference type="RefSeq" id="WP_203018421.1">
    <property type="nucleotide sequence ID" value="NZ_CP032405.1"/>
</dbReference>
<accession>A0ABX7ES53</accession>
<evidence type="ECO:0000313" key="8">
    <source>
        <dbReference type="Proteomes" id="UP000596351"/>
    </source>
</evidence>
<organism evidence="7 8">
    <name type="scientific">Rhizobium rosettiformans</name>
    <dbReference type="NCBI Taxonomy" id="1368430"/>
    <lineage>
        <taxon>Bacteria</taxon>
        <taxon>Pseudomonadati</taxon>
        <taxon>Pseudomonadota</taxon>
        <taxon>Alphaproteobacteria</taxon>
        <taxon>Hyphomicrobiales</taxon>
        <taxon>Rhizobiaceae</taxon>
        <taxon>Rhizobium/Agrobacterium group</taxon>
        <taxon>Rhizobium</taxon>
    </lineage>
</organism>
<comment type="subcellular location">
    <subcellularLocation>
        <location evidence="1">Membrane</location>
        <topology evidence="1">Single-pass membrane protein</topology>
    </subcellularLocation>
</comment>
<evidence type="ECO:0000256" key="3">
    <source>
        <dbReference type="ARBA" id="ARBA00022989"/>
    </source>
</evidence>
<dbReference type="PANTHER" id="PTHR36985">
    <property type="entry name" value="TRANSLOCATION AND ASSEMBLY MODULE SUBUNIT TAMB"/>
    <property type="match status" value="1"/>
</dbReference>
<evidence type="ECO:0000256" key="4">
    <source>
        <dbReference type="ARBA" id="ARBA00023136"/>
    </source>
</evidence>
<keyword evidence="2 5" id="KW-0812">Transmembrane</keyword>
<keyword evidence="8" id="KW-1185">Reference proteome</keyword>
<keyword evidence="3 5" id="KW-1133">Transmembrane helix</keyword>
<dbReference type="Proteomes" id="UP000596351">
    <property type="component" value="Chromosome"/>
</dbReference>
<proteinExistence type="predicted"/>
<evidence type="ECO:0000259" key="6">
    <source>
        <dbReference type="Pfam" id="PF04357"/>
    </source>
</evidence>
<evidence type="ECO:0000256" key="1">
    <source>
        <dbReference type="ARBA" id="ARBA00004167"/>
    </source>
</evidence>
<feature type="domain" description="Translocation and assembly module TamB C-terminal" evidence="6">
    <location>
        <begin position="1041"/>
        <end position="1385"/>
    </location>
</feature>
<evidence type="ECO:0000256" key="2">
    <source>
        <dbReference type="ARBA" id="ARBA00022692"/>
    </source>
</evidence>
<keyword evidence="4 5" id="KW-0472">Membrane</keyword>
<dbReference type="Pfam" id="PF04357">
    <property type="entry name" value="TamB"/>
    <property type="match status" value="1"/>
</dbReference>
<reference evidence="7 8" key="1">
    <citation type="submission" date="2018-09" db="EMBL/GenBank/DDBJ databases">
        <title>Rhizobium sp. MAE2-X.</title>
        <authorList>
            <person name="Lee Y."/>
            <person name="Jeon C.O."/>
        </authorList>
    </citation>
    <scope>NUCLEOTIDE SEQUENCE [LARGE SCALE GENOMIC DNA]</scope>
    <source>
        <strain evidence="7 8">MAE2-X</strain>
    </source>
</reference>